<reference evidence="12" key="3">
    <citation type="submission" date="2010-08" db="EMBL/GenBank/DDBJ databases">
        <authorList>
            <person name="Durkin A.S."/>
            <person name="Nelson K.E."/>
            <person name="Morrison M."/>
            <person name="Forsberg C.W."/>
            <person name="Wilson D.B."/>
            <person name="Russell J.B."/>
            <person name="Cann I.K.O."/>
            <person name="Mackie R.I."/>
            <person name="White B.A."/>
        </authorList>
    </citation>
    <scope>NUCLEOTIDE SEQUENCE</scope>
    <source>
        <strain evidence="12">S85</strain>
    </source>
</reference>
<dbReference type="HAMAP" id="MF_01471">
    <property type="entry name" value="Cas2"/>
    <property type="match status" value="1"/>
</dbReference>
<dbReference type="GO" id="GO:0004521">
    <property type="term" value="F:RNA endonuclease activity"/>
    <property type="evidence" value="ECO:0007669"/>
    <property type="project" value="UniProtKB-UniRule"/>
</dbReference>
<dbReference type="InterPro" id="IPR021127">
    <property type="entry name" value="CRISPR_associated_Cas2"/>
</dbReference>
<feature type="binding site" evidence="9">
    <location>
        <position position="8"/>
    </location>
    <ligand>
        <name>Mg(2+)</name>
        <dbReference type="ChEBI" id="CHEBI:18420"/>
        <note>catalytic</note>
    </ligand>
</feature>
<gene>
    <name evidence="12" type="primary">cas2_2</name>
    <name evidence="9" type="synonym">cas2</name>
    <name evidence="11" type="ordered locus">Fisuc_1553</name>
    <name evidence="12" type="ordered locus">FSU_2037</name>
</gene>
<reference evidence="13" key="2">
    <citation type="submission" date="2010-08" db="EMBL/GenBank/DDBJ databases">
        <title>Complete sequence of Fibrobacter succinogenes subsp. succinogenes S85.</title>
        <authorList>
            <person name="Durkin A.S."/>
            <person name="Nelson K.E."/>
            <person name="Morrison M."/>
            <person name="Forsberg C.W."/>
            <person name="Wilson D.B."/>
            <person name="Russell J.B."/>
            <person name="Cann I.K.O."/>
            <person name="Mackie R.I."/>
            <person name="White B.A."/>
        </authorList>
    </citation>
    <scope>NUCLEOTIDE SEQUENCE [LARGE SCALE GENOMIC DNA]</scope>
    <source>
        <strain evidence="13">ATCC 19169 / S85</strain>
    </source>
</reference>
<dbReference type="HOGENOM" id="CLU_161124_3_0_0"/>
<evidence type="ECO:0000256" key="1">
    <source>
        <dbReference type="ARBA" id="ARBA00001946"/>
    </source>
</evidence>
<evidence type="ECO:0000256" key="4">
    <source>
        <dbReference type="ARBA" id="ARBA00022723"/>
    </source>
</evidence>
<keyword evidence="6 9" id="KW-0378">Hydrolase</keyword>
<evidence type="ECO:0000256" key="10">
    <source>
        <dbReference type="PIRNR" id="PIRNR032582"/>
    </source>
</evidence>
<dbReference type="GO" id="GO:0043571">
    <property type="term" value="P:maintenance of CRISPR repeat elements"/>
    <property type="evidence" value="ECO:0007669"/>
    <property type="project" value="UniProtKB-UniRule"/>
</dbReference>
<comment type="cofactor">
    <cofactor evidence="1 9">
        <name>Mg(2+)</name>
        <dbReference type="ChEBI" id="CHEBI:18420"/>
    </cofactor>
</comment>
<dbReference type="InterPro" id="IPR019199">
    <property type="entry name" value="Virulence_VapD/CRISPR_Cas2"/>
</dbReference>
<evidence type="ECO:0000313" key="14">
    <source>
        <dbReference type="Proteomes" id="UP000001497"/>
    </source>
</evidence>
<comment type="function">
    <text evidence="9">CRISPR (clustered regularly interspaced short palindromic repeat), is an adaptive immune system that provides protection against mobile genetic elements (viruses, transposable elements and conjugative plasmids). CRISPR clusters contain sequences complementary to antecedent mobile elements and target invading nucleic acids. CRISPR clusters are transcribed and processed into CRISPR RNA (crRNA). Functions as a ssRNA-specific endoribonuclease. Involved in the integration of spacer DNA into the CRISPR cassette.</text>
</comment>
<keyword evidence="5 9" id="KW-0255">Endonuclease</keyword>
<sequence length="91" mass="10285">MKYLVAFDISNSRRRGRMVKLCLATGFRVQKSVFESFLDSVQVASFENEAEKIIDPDTDSVRLYPIDARADEGVRIVGCGKRIENPAFKVL</sequence>
<comment type="similarity">
    <text evidence="2 9 10">Belongs to the CRISPR-associated endoribonuclease Cas2 protein family.</text>
</comment>
<evidence type="ECO:0000256" key="8">
    <source>
        <dbReference type="ARBA" id="ARBA00023118"/>
    </source>
</evidence>
<dbReference type="GO" id="GO:0046872">
    <property type="term" value="F:metal ion binding"/>
    <property type="evidence" value="ECO:0007669"/>
    <property type="project" value="UniProtKB-UniRule"/>
</dbReference>
<dbReference type="KEGG" id="fsc:FSU_2037"/>
<dbReference type="OrthoDB" id="9813131at2"/>
<protein>
    <recommendedName>
        <fullName evidence="9">CRISPR-associated endoribonuclease Cas2</fullName>
        <ecNumber evidence="9">3.1.-.-</ecNumber>
    </recommendedName>
</protein>
<dbReference type="eggNOG" id="COG1343">
    <property type="taxonomic scope" value="Bacteria"/>
</dbReference>
<proteinExistence type="inferred from homology"/>
<name>C9RRG4_FIBSS</name>
<dbReference type="EMBL" id="CP001792">
    <property type="protein sequence ID" value="ACX75150.1"/>
    <property type="molecule type" value="Genomic_DNA"/>
</dbReference>
<dbReference type="Gene3D" id="3.30.70.240">
    <property type="match status" value="1"/>
</dbReference>
<dbReference type="EMBL" id="CP002158">
    <property type="protein sequence ID" value="ADL27052.1"/>
    <property type="molecule type" value="Genomic_DNA"/>
</dbReference>
<dbReference type="Proteomes" id="UP000001497">
    <property type="component" value="Chromosome"/>
</dbReference>
<dbReference type="GO" id="GO:0016787">
    <property type="term" value="F:hydrolase activity"/>
    <property type="evidence" value="ECO:0007669"/>
    <property type="project" value="UniProtKB-KW"/>
</dbReference>
<keyword evidence="7 9" id="KW-0460">Magnesium</keyword>
<evidence type="ECO:0000256" key="9">
    <source>
        <dbReference type="HAMAP-Rule" id="MF_01471"/>
    </source>
</evidence>
<dbReference type="AlphaFoldDB" id="C9RRG4"/>
<keyword evidence="14" id="KW-1185">Reference proteome</keyword>
<keyword evidence="4 9" id="KW-0479">Metal-binding</keyword>
<evidence type="ECO:0000256" key="3">
    <source>
        <dbReference type="ARBA" id="ARBA00022722"/>
    </source>
</evidence>
<evidence type="ECO:0000313" key="12">
    <source>
        <dbReference type="EMBL" id="ADL27052.1"/>
    </source>
</evidence>
<accession>C9RRG4</accession>
<organism evidence="12 13">
    <name type="scientific">Fibrobacter succinogenes (strain ATCC 19169 / S85)</name>
    <dbReference type="NCBI Taxonomy" id="59374"/>
    <lineage>
        <taxon>Bacteria</taxon>
        <taxon>Pseudomonadati</taxon>
        <taxon>Fibrobacterota</taxon>
        <taxon>Fibrobacteria</taxon>
        <taxon>Fibrobacterales</taxon>
        <taxon>Fibrobacteraceae</taxon>
        <taxon>Fibrobacter</taxon>
    </lineage>
</organism>
<dbReference type="PANTHER" id="PTHR34405:SF3">
    <property type="entry name" value="CRISPR-ASSOCIATED ENDORIBONUCLEASE CAS2 3"/>
    <property type="match status" value="1"/>
</dbReference>
<dbReference type="NCBIfam" id="TIGR01573">
    <property type="entry name" value="cas2"/>
    <property type="match status" value="1"/>
</dbReference>
<dbReference type="EC" id="3.1.-.-" evidence="9"/>
<dbReference type="STRING" id="59374.FSU_2037"/>
<evidence type="ECO:0000256" key="7">
    <source>
        <dbReference type="ARBA" id="ARBA00022842"/>
    </source>
</evidence>
<dbReference type="PIRSF" id="PIRSF032582">
    <property type="entry name" value="Cas2"/>
    <property type="match status" value="1"/>
</dbReference>
<comment type="subunit">
    <text evidence="9">Homodimer, forms a heterotetramer with a Cas1 homodimer.</text>
</comment>
<dbReference type="GO" id="GO:0051607">
    <property type="term" value="P:defense response to virus"/>
    <property type="evidence" value="ECO:0007669"/>
    <property type="project" value="UniProtKB-UniRule"/>
</dbReference>
<evidence type="ECO:0000313" key="13">
    <source>
        <dbReference type="Proteomes" id="UP000000517"/>
    </source>
</evidence>
<keyword evidence="3 9" id="KW-0540">Nuclease</keyword>
<dbReference type="KEGG" id="fsu:Fisuc_1553"/>
<dbReference type="Pfam" id="PF09827">
    <property type="entry name" value="CRISPR_Cas2"/>
    <property type="match status" value="1"/>
</dbReference>
<keyword evidence="8 9" id="KW-0051">Antiviral defense</keyword>
<dbReference type="Proteomes" id="UP000000517">
    <property type="component" value="Chromosome"/>
</dbReference>
<evidence type="ECO:0000256" key="5">
    <source>
        <dbReference type="ARBA" id="ARBA00022759"/>
    </source>
</evidence>
<reference evidence="11 14" key="1">
    <citation type="submission" date="2009-10" db="EMBL/GenBank/DDBJ databases">
        <title>Complete sequence of Fibrobacter succinogenes subsp. succinogenes S85.</title>
        <authorList>
            <consortium name="US DOE Joint Genome Institute"/>
            <person name="Lucas S."/>
            <person name="Copeland A."/>
            <person name="Lapidus A."/>
            <person name="Glavina del Rio T."/>
            <person name="Tice H."/>
            <person name="Bruce D."/>
            <person name="Goodwin L."/>
            <person name="Pitluck S."/>
            <person name="Chertkov O."/>
            <person name="Detter J.C."/>
            <person name="Han C."/>
            <person name="Tapia R."/>
            <person name="Larimer F."/>
            <person name="Land M."/>
            <person name="Hauser L."/>
            <person name="Kyrpides N."/>
            <person name="Mikhailova N."/>
            <person name="Weimer P.J."/>
            <person name="Stevenson D.M."/>
            <person name="Boyum J."/>
            <person name="Brumm P.I."/>
            <person name="Mead D."/>
        </authorList>
    </citation>
    <scope>NUCLEOTIDE SEQUENCE [LARGE SCALE GENOMIC DNA]</scope>
    <source>
        <strain evidence="14">ATCC 19169 / S85</strain>
        <strain evidence="11">S85</strain>
    </source>
</reference>
<evidence type="ECO:0000256" key="6">
    <source>
        <dbReference type="ARBA" id="ARBA00022801"/>
    </source>
</evidence>
<evidence type="ECO:0000256" key="2">
    <source>
        <dbReference type="ARBA" id="ARBA00009959"/>
    </source>
</evidence>
<dbReference type="PANTHER" id="PTHR34405">
    <property type="entry name" value="CRISPR-ASSOCIATED ENDORIBONUCLEASE CAS2"/>
    <property type="match status" value="1"/>
</dbReference>
<dbReference type="CDD" id="cd09725">
    <property type="entry name" value="Cas2_I_II_III"/>
    <property type="match status" value="1"/>
</dbReference>
<dbReference type="SUPFAM" id="SSF143430">
    <property type="entry name" value="TTP0101/SSO1404-like"/>
    <property type="match status" value="1"/>
</dbReference>
<evidence type="ECO:0000313" key="11">
    <source>
        <dbReference type="EMBL" id="ACX75150.1"/>
    </source>
</evidence>